<feature type="compositionally biased region" description="Basic and acidic residues" evidence="5">
    <location>
        <begin position="248"/>
        <end position="265"/>
    </location>
</feature>
<evidence type="ECO:0000256" key="2">
    <source>
        <dbReference type="ARBA" id="ARBA00022443"/>
    </source>
</evidence>
<reference evidence="8" key="1">
    <citation type="submission" date="2025-08" db="UniProtKB">
        <authorList>
            <consortium name="Ensembl"/>
        </authorList>
    </citation>
    <scope>IDENTIFICATION</scope>
</reference>
<dbReference type="PRINTS" id="PR00499">
    <property type="entry name" value="P67PHOX"/>
</dbReference>
<evidence type="ECO:0000256" key="5">
    <source>
        <dbReference type="SAM" id="MobiDB-lite"/>
    </source>
</evidence>
<evidence type="ECO:0000256" key="1">
    <source>
        <dbReference type="ARBA" id="ARBA00004282"/>
    </source>
</evidence>
<dbReference type="SMART" id="SM00459">
    <property type="entry name" value="Sorb"/>
    <property type="match status" value="1"/>
</dbReference>
<feature type="region of interest" description="Disordered" evidence="5">
    <location>
        <begin position="141"/>
        <end position="160"/>
    </location>
</feature>
<dbReference type="InterPro" id="IPR001452">
    <property type="entry name" value="SH3_domain"/>
</dbReference>
<evidence type="ECO:0000259" key="7">
    <source>
        <dbReference type="PROSITE" id="PS50831"/>
    </source>
</evidence>
<dbReference type="PROSITE" id="PS50002">
    <property type="entry name" value="SH3"/>
    <property type="match status" value="2"/>
</dbReference>
<dbReference type="AlphaFoldDB" id="A0A8C4R6J4"/>
<dbReference type="InterPro" id="IPR003127">
    <property type="entry name" value="SoHo_dom"/>
</dbReference>
<keyword evidence="9" id="KW-1185">Reference proteome</keyword>
<dbReference type="PANTHER" id="PTHR14167">
    <property type="entry name" value="SH3 DOMAIN-CONTAINING"/>
    <property type="match status" value="1"/>
</dbReference>
<reference evidence="8" key="2">
    <citation type="submission" date="2025-09" db="UniProtKB">
        <authorList>
            <consortium name="Ensembl"/>
        </authorList>
    </citation>
    <scope>IDENTIFICATION</scope>
</reference>
<keyword evidence="3" id="KW-0965">Cell junction</keyword>
<proteinExistence type="predicted"/>
<feature type="domain" description="SoHo" evidence="7">
    <location>
        <begin position="138"/>
        <end position="201"/>
    </location>
</feature>
<dbReference type="Pfam" id="PF02208">
    <property type="entry name" value="Sorb"/>
    <property type="match status" value="1"/>
</dbReference>
<feature type="domain" description="SH3" evidence="6">
    <location>
        <begin position="633"/>
        <end position="694"/>
    </location>
</feature>
<dbReference type="InterPro" id="IPR050384">
    <property type="entry name" value="Endophilin_SH3RF"/>
</dbReference>
<dbReference type="PANTHER" id="PTHR14167:SF116">
    <property type="entry name" value="CAP, ISOFORM AC"/>
    <property type="match status" value="1"/>
</dbReference>
<feature type="region of interest" description="Disordered" evidence="5">
    <location>
        <begin position="442"/>
        <end position="490"/>
    </location>
</feature>
<dbReference type="SMART" id="SM00326">
    <property type="entry name" value="SH3"/>
    <property type="match status" value="2"/>
</dbReference>
<sequence>MNSACSLTAGEAVNGDTSASKLEPKRFHSVKPVLSPMNQQPSRPIQNGATSCSSPTSKSHGVSTEPRTGNGSGYSGLSPINRGSGYPSTISVNPTVVLLQHNRNIGEPAWPEAEEQESMATSQPSEGSSTEQKTLLKVTCSSSASDVGSNDGATIPLYGRSRGEKSKDWYKTMFKQIHKVNKDDDDDDAEDGSKRCTQSTSSATFLSNALGSTAPPEATSGRSSTLPARISIRTASQRSEQEPFVNRSETRQYRAEPRSIFEYEPGKSSVLEQDHCSENTPVFDDPPTRPPGGKQPAPAGRVGLAWANRQDAEACNVGSHNAEAGCVPRDGSSTIVNGSNVARMRKESNGSMEELNAQTQEWFKFFSELENGRDTTSVLETRGADRTHNAVQRDYRELRVADVGVAPGGPPALPEEDHMVYKAVLEGGDIPLQGLSSVIKRPSVTSPPLSPHSKDLVFPRPPSACASPTNRSPAPDSGGSPDEVARRRREEKERILAEQRRLKREQEEADIAARRHSGVFVHQPQFITNERFGELLGGEEGTRRKSGSEVGVSSPKPAQARQAARVRYNFRAQSQKELPLQKGDIVYISRKVDQNWFEGEHHGRVGIFPISYVEVLAQVEKPQPNKGSELQVLEYGEAIGRYTFNADTTLEMSFKKGEHIILIRQVDDNWFEGRIVGSNRHGIFPVSYVDVLKRPVVKQGRGSESSTSPRFQPTAISAVEAEGWREQLSPVRFSQSPAHPQSTWSLTCSDNRSLLRSSLRPSSPSVFLTALSFEENRSRPCTITNLKMTMSWN</sequence>
<dbReference type="Pfam" id="PF14604">
    <property type="entry name" value="SH3_9"/>
    <property type="match status" value="1"/>
</dbReference>
<feature type="compositionally biased region" description="Polar residues" evidence="5">
    <location>
        <begin position="36"/>
        <end position="69"/>
    </location>
</feature>
<feature type="region of interest" description="Disordered" evidence="5">
    <location>
        <begin position="1"/>
        <end position="80"/>
    </location>
</feature>
<feature type="compositionally biased region" description="Polar residues" evidence="5">
    <location>
        <begin position="118"/>
        <end position="134"/>
    </location>
</feature>
<dbReference type="Pfam" id="PF00018">
    <property type="entry name" value="SH3_1"/>
    <property type="match status" value="1"/>
</dbReference>
<dbReference type="Gene3D" id="2.30.30.40">
    <property type="entry name" value="SH3 Domains"/>
    <property type="match status" value="2"/>
</dbReference>
<keyword evidence="2 4" id="KW-0728">SH3 domain</keyword>
<feature type="region of interest" description="Disordered" evidence="5">
    <location>
        <begin position="110"/>
        <end position="134"/>
    </location>
</feature>
<dbReference type="PROSITE" id="PS50831">
    <property type="entry name" value="SOHO"/>
    <property type="match status" value="1"/>
</dbReference>
<name>A0A8C4R6J4_EPTBU</name>
<evidence type="ECO:0000313" key="8">
    <source>
        <dbReference type="Ensembl" id="ENSEBUP00000024947.1"/>
    </source>
</evidence>
<evidence type="ECO:0000313" key="9">
    <source>
        <dbReference type="Proteomes" id="UP000694388"/>
    </source>
</evidence>
<feature type="region of interest" description="Disordered" evidence="5">
    <location>
        <begin position="182"/>
        <end position="201"/>
    </location>
</feature>
<evidence type="ECO:0000259" key="6">
    <source>
        <dbReference type="PROSITE" id="PS50002"/>
    </source>
</evidence>
<accession>A0A8C4R6J4</accession>
<feature type="domain" description="SH3" evidence="6">
    <location>
        <begin position="559"/>
        <end position="618"/>
    </location>
</feature>
<dbReference type="GO" id="GO:0070161">
    <property type="term" value="C:anchoring junction"/>
    <property type="evidence" value="ECO:0007669"/>
    <property type="project" value="UniProtKB-SubCell"/>
</dbReference>
<dbReference type="InterPro" id="IPR036028">
    <property type="entry name" value="SH3-like_dom_sf"/>
</dbReference>
<feature type="region of interest" description="Disordered" evidence="5">
    <location>
        <begin position="206"/>
        <end position="297"/>
    </location>
</feature>
<dbReference type="Ensembl" id="ENSEBUT00000025523.1">
    <property type="protein sequence ID" value="ENSEBUP00000024947.1"/>
    <property type="gene ID" value="ENSEBUG00000015351.1"/>
</dbReference>
<comment type="subcellular location">
    <subcellularLocation>
        <location evidence="1">Cell junction</location>
    </subcellularLocation>
</comment>
<organism evidence="8 9">
    <name type="scientific">Eptatretus burgeri</name>
    <name type="common">Inshore hagfish</name>
    <dbReference type="NCBI Taxonomy" id="7764"/>
    <lineage>
        <taxon>Eukaryota</taxon>
        <taxon>Metazoa</taxon>
        <taxon>Chordata</taxon>
        <taxon>Craniata</taxon>
        <taxon>Vertebrata</taxon>
        <taxon>Cyclostomata</taxon>
        <taxon>Myxini</taxon>
        <taxon>Myxiniformes</taxon>
        <taxon>Myxinidae</taxon>
        <taxon>Eptatretinae</taxon>
        <taxon>Eptatretus</taxon>
    </lineage>
</organism>
<evidence type="ECO:0000256" key="3">
    <source>
        <dbReference type="ARBA" id="ARBA00022949"/>
    </source>
</evidence>
<protein>
    <submittedName>
        <fullName evidence="8">Sorbin and SH3 domain containing 1</fullName>
    </submittedName>
</protein>
<dbReference type="GeneTree" id="ENSGT00940000158658"/>
<dbReference type="SUPFAM" id="SSF50044">
    <property type="entry name" value="SH3-domain"/>
    <property type="match status" value="2"/>
</dbReference>
<feature type="region of interest" description="Disordered" evidence="5">
    <location>
        <begin position="538"/>
        <end position="561"/>
    </location>
</feature>
<feature type="compositionally biased region" description="Polar residues" evidence="5">
    <location>
        <begin position="141"/>
        <end position="152"/>
    </location>
</feature>
<evidence type="ECO:0000256" key="4">
    <source>
        <dbReference type="PROSITE-ProRule" id="PRU00192"/>
    </source>
</evidence>
<dbReference type="Proteomes" id="UP000694388">
    <property type="component" value="Unplaced"/>
</dbReference>
<dbReference type="OMA" id="CEAREQI"/>